<dbReference type="RefSeq" id="WP_013635045.1">
    <property type="nucleotide sequence ID" value="NC_015178.1"/>
</dbReference>
<keyword evidence="1 2" id="KW-0378">Hydrolase</keyword>
<dbReference type="EMBL" id="AP012036">
    <property type="protein sequence ID" value="BAJ83034.1"/>
    <property type="molecule type" value="Genomic_DNA"/>
</dbReference>
<accession>F0J7G7</accession>
<dbReference type="Proteomes" id="UP000007100">
    <property type="component" value="Plasmid pACMV1"/>
</dbReference>
<keyword evidence="3" id="KW-1185">Reference proteome</keyword>
<name>F0J7G7_ACIMA</name>
<dbReference type="PANTHER" id="PTHR43329">
    <property type="entry name" value="EPOXIDE HYDROLASE"/>
    <property type="match status" value="1"/>
</dbReference>
<dbReference type="OrthoDB" id="9804723at2"/>
<dbReference type="InterPro" id="IPR000639">
    <property type="entry name" value="Epox_hydrolase-like"/>
</dbReference>
<dbReference type="Pfam" id="PF00561">
    <property type="entry name" value="Abhydrolase_1"/>
    <property type="match status" value="1"/>
</dbReference>
<dbReference type="InterPro" id="IPR011008">
    <property type="entry name" value="Dimeric_a/b-barrel"/>
</dbReference>
<dbReference type="Gene3D" id="3.30.70.100">
    <property type="match status" value="1"/>
</dbReference>
<dbReference type="InterPro" id="IPR000073">
    <property type="entry name" value="AB_hydrolase_1"/>
</dbReference>
<evidence type="ECO:0000313" key="2">
    <source>
        <dbReference type="EMBL" id="BAJ83034.1"/>
    </source>
</evidence>
<dbReference type="GO" id="GO:0016787">
    <property type="term" value="F:hydrolase activity"/>
    <property type="evidence" value="ECO:0007669"/>
    <property type="project" value="UniProtKB-KW"/>
</dbReference>
<reference evidence="2 3" key="1">
    <citation type="submission" date="2010-12" db="EMBL/GenBank/DDBJ databases">
        <title>Whole genome sequence of Acidiphilium multivorum AIU301.</title>
        <authorList>
            <person name="Narita-Yamada S."/>
            <person name="Nakamura S."/>
            <person name="Ito N."/>
            <person name="Takarada H."/>
            <person name="Katano Y."/>
            <person name="Nakazawa H."/>
            <person name="Hosoyama A."/>
            <person name="Yamada R."/>
            <person name="Fujita N."/>
        </authorList>
    </citation>
    <scope>NUCLEOTIDE SEQUENCE [LARGE SCALE GENOMIC DNA]</scope>
    <source>
        <strain evidence="3">DSM 11245 / JCM 8867 / AIU301</strain>
        <plasmid evidence="2 3">pACMV1</plasmid>
    </source>
</reference>
<dbReference type="InterPro" id="IPR007138">
    <property type="entry name" value="ABM_dom"/>
</dbReference>
<evidence type="ECO:0000313" key="3">
    <source>
        <dbReference type="Proteomes" id="UP000007100"/>
    </source>
</evidence>
<dbReference type="SUPFAM" id="SSF54909">
    <property type="entry name" value="Dimeric alpha+beta barrel"/>
    <property type="match status" value="1"/>
</dbReference>
<dbReference type="PRINTS" id="PR00412">
    <property type="entry name" value="EPOXHYDRLASE"/>
</dbReference>
<sequence>MTDMLFYNVWRTETPENQARLIEAMREEAPKLAAKPGFLSMTVLESQDGRVLVEGRWASREAFDAAVSHSDDAQASRRSLEAFGTAEPGVFTEAFRIGPVEAPPADYPSPTFWDRFARREVVANGLKLSVVEGGQGEPVLLVPGMLETWAIWSRVMPRLADRYRVIAPDLRGFGESEGTGAGYNKVTLAADLLALLDALSVGRVHVVGHDFGGQVAYALAAEHRDRVATLSAIEALLPGIAVAPRGDEGKFWLFPFHMAPDVPEMLTAGREREYVRALWDLFVEPDSEVSVEDRAEVERVFAQRGALTSGFGLYRATPKDIADLTPHYANKLTIPVLALGGEHCFERRTLETFQQVATDVTGGVIEGAAHFAPLERNEATARPLLEFLAAHPIETDGRSQV</sequence>
<dbReference type="SUPFAM" id="SSF53474">
    <property type="entry name" value="alpha/beta-Hydrolases"/>
    <property type="match status" value="1"/>
</dbReference>
<dbReference type="AlphaFoldDB" id="F0J7G7"/>
<geneLocation type="plasmid" evidence="2 3">
    <name>pACMV1</name>
</geneLocation>
<dbReference type="Gene3D" id="3.40.50.1820">
    <property type="entry name" value="alpha/beta hydrolase"/>
    <property type="match status" value="1"/>
</dbReference>
<dbReference type="EC" id="3.3.2.-" evidence="2"/>
<dbReference type="Pfam" id="PF03992">
    <property type="entry name" value="ABM"/>
    <property type="match status" value="1"/>
</dbReference>
<dbReference type="PRINTS" id="PR00111">
    <property type="entry name" value="ABHYDROLASE"/>
</dbReference>
<protein>
    <submittedName>
        <fullName evidence="2">Putative epoxide hydrolase</fullName>
        <ecNumber evidence="2">3.3.2.-</ecNumber>
    </submittedName>
</protein>
<dbReference type="HOGENOM" id="CLU_020336_7_1_5"/>
<gene>
    <name evidence="2" type="ordered locus">ACMV_P1_02380</name>
</gene>
<dbReference type="KEGG" id="amv:ACMV_P1_02380"/>
<dbReference type="InterPro" id="IPR029058">
    <property type="entry name" value="AB_hydrolase_fold"/>
</dbReference>
<evidence type="ECO:0000256" key="1">
    <source>
        <dbReference type="ARBA" id="ARBA00022801"/>
    </source>
</evidence>
<organism evidence="2 3">
    <name type="scientific">Acidiphilium multivorum (strain DSM 11245 / JCM 8867 / NBRC 100883 / AIU 301)</name>
    <dbReference type="NCBI Taxonomy" id="926570"/>
    <lineage>
        <taxon>Bacteria</taxon>
        <taxon>Pseudomonadati</taxon>
        <taxon>Pseudomonadota</taxon>
        <taxon>Alphaproteobacteria</taxon>
        <taxon>Acetobacterales</taxon>
        <taxon>Acidocellaceae</taxon>
        <taxon>Acidiphilium</taxon>
    </lineage>
</organism>
<proteinExistence type="predicted"/>
<keyword evidence="2" id="KW-0614">Plasmid</keyword>